<dbReference type="PANTHER" id="PTHR45641">
    <property type="entry name" value="TETRATRICOPEPTIDE REPEAT PROTEIN (AFU_ORTHOLOGUE AFUA_6G03870)"/>
    <property type="match status" value="1"/>
</dbReference>
<keyword evidence="3" id="KW-0175">Coiled coil</keyword>
<dbReference type="InterPro" id="IPR019734">
    <property type="entry name" value="TPR_rpt"/>
</dbReference>
<feature type="coiled-coil region" evidence="3">
    <location>
        <begin position="122"/>
        <end position="149"/>
    </location>
</feature>
<dbReference type="Proteomes" id="UP000887567">
    <property type="component" value="Unplaced"/>
</dbReference>
<keyword evidence="5" id="KW-1185">Reference proteome</keyword>
<dbReference type="PANTHER" id="PTHR45641:SF19">
    <property type="entry name" value="NEPHROCYSTIN-3"/>
    <property type="match status" value="1"/>
</dbReference>
<dbReference type="Gene3D" id="1.25.40.10">
    <property type="entry name" value="Tetratricopeptide repeat domain"/>
    <property type="match status" value="3"/>
</dbReference>
<dbReference type="InterPro" id="IPR011990">
    <property type="entry name" value="TPR-like_helical_dom_sf"/>
</dbReference>
<dbReference type="EnsemblMetazoa" id="XM_021052634.1">
    <property type="protein sequence ID" value="XP_020908293.1"/>
    <property type="gene ID" value="LOC110246298"/>
</dbReference>
<reference evidence="4" key="1">
    <citation type="submission" date="2022-11" db="UniProtKB">
        <authorList>
            <consortium name="EnsemblMetazoa"/>
        </authorList>
    </citation>
    <scope>IDENTIFICATION</scope>
</reference>
<evidence type="ECO:0000256" key="1">
    <source>
        <dbReference type="ARBA" id="ARBA00022737"/>
    </source>
</evidence>
<dbReference type="KEGG" id="epa:110246298"/>
<name>A0A913XQY0_EXADI</name>
<keyword evidence="2" id="KW-0802">TPR repeat</keyword>
<dbReference type="OrthoDB" id="5986190at2759"/>
<dbReference type="SMART" id="SM00028">
    <property type="entry name" value="TPR"/>
    <property type="match status" value="4"/>
</dbReference>
<dbReference type="Pfam" id="PF13374">
    <property type="entry name" value="TPR_10"/>
    <property type="match status" value="1"/>
</dbReference>
<dbReference type="Pfam" id="PF13424">
    <property type="entry name" value="TPR_12"/>
    <property type="match status" value="1"/>
</dbReference>
<evidence type="ECO:0000313" key="4">
    <source>
        <dbReference type="EnsemblMetazoa" id="XP_020908293.1"/>
    </source>
</evidence>
<dbReference type="GeneID" id="110246298"/>
<dbReference type="AlphaFoldDB" id="A0A913XQY0"/>
<proteinExistence type="predicted"/>
<dbReference type="RefSeq" id="XP_020908293.1">
    <property type="nucleotide sequence ID" value="XM_021052634.1"/>
</dbReference>
<sequence length="312" mass="34952">WALARQDRNGEAIDFFQESLQVKEKIYESTHRSVAASLTNLSSLLHDESRGEEAEAAARRAVEIFTESIGLQHQHTAHALHNHAKALSLLARHEEATNVARQVISIRREVLPPNHPELAYGISLLAEIMEDLNTDLEEAERLHRESLEIRKGAWDTEHISIASGYEKLGLFLSRQGRFEESEPLIQESLRINRLNYDPDSLSVAVSESFVAGHMCRKPDTLDAGVKLARTSLRKLAKILPDSHYRIGEVNLVIGHCLLEQEELKAAEPFLVKAVDTLRDVHGEEGNRTLAAKAMLKRLNEMREGSKGDDAPS</sequence>
<evidence type="ECO:0008006" key="6">
    <source>
        <dbReference type="Google" id="ProtNLM"/>
    </source>
</evidence>
<keyword evidence="1" id="KW-0677">Repeat</keyword>
<evidence type="ECO:0000256" key="3">
    <source>
        <dbReference type="SAM" id="Coils"/>
    </source>
</evidence>
<evidence type="ECO:0000313" key="5">
    <source>
        <dbReference type="Proteomes" id="UP000887567"/>
    </source>
</evidence>
<dbReference type="SUPFAM" id="SSF48452">
    <property type="entry name" value="TPR-like"/>
    <property type="match status" value="1"/>
</dbReference>
<accession>A0A913XQY0</accession>
<evidence type="ECO:0000256" key="2">
    <source>
        <dbReference type="ARBA" id="ARBA00022803"/>
    </source>
</evidence>
<organism evidence="4 5">
    <name type="scientific">Exaiptasia diaphana</name>
    <name type="common">Tropical sea anemone</name>
    <name type="synonym">Aiptasia pulchella</name>
    <dbReference type="NCBI Taxonomy" id="2652724"/>
    <lineage>
        <taxon>Eukaryota</taxon>
        <taxon>Metazoa</taxon>
        <taxon>Cnidaria</taxon>
        <taxon>Anthozoa</taxon>
        <taxon>Hexacorallia</taxon>
        <taxon>Actiniaria</taxon>
        <taxon>Aiptasiidae</taxon>
        <taxon>Exaiptasia</taxon>
    </lineage>
</organism>
<protein>
    <recommendedName>
        <fullName evidence="6">Kinesin light chain</fullName>
    </recommendedName>
</protein>